<reference evidence="10 13" key="1">
    <citation type="submission" date="2015-06" db="EMBL/GenBank/DDBJ databases">
        <title>The Genome Sequence of Enterococcus faecium 131EA1.</title>
        <authorList>
            <consortium name="The Broad Institute Genomics Platform"/>
            <consortium name="The Broad Institute Genome Sequencing Center for Infectious Disease"/>
            <person name="Earl A.M."/>
            <person name="Van Tyne D."/>
            <person name="Lebreton F."/>
            <person name="Saavedra J.T."/>
            <person name="Gilmore M.S."/>
            <person name="Manson Mcguire A."/>
            <person name="Clock S."/>
            <person name="Crupain M."/>
            <person name="Rangan U."/>
            <person name="Young S."/>
            <person name="Abouelleil A."/>
            <person name="Cao P."/>
            <person name="Chapman S.B."/>
            <person name="Griggs A."/>
            <person name="Priest M."/>
            <person name="Shea T."/>
            <person name="Wortman J."/>
            <person name="Nusbaum C."/>
            <person name="Birren B."/>
        </authorList>
    </citation>
    <scope>NUCLEOTIDE SEQUENCE [LARGE SCALE GENOMIC DNA]</scope>
    <source>
        <strain evidence="10 13">131EA1</strain>
    </source>
</reference>
<dbReference type="EMBL" id="JAMWMK010000016">
    <property type="protein sequence ID" value="MDC4248375.1"/>
    <property type="molecule type" value="Genomic_DNA"/>
</dbReference>
<evidence type="ECO:0000256" key="2">
    <source>
        <dbReference type="ARBA" id="ARBA00022490"/>
    </source>
</evidence>
<comment type="caution">
    <text evidence="7">The sequence shown here is derived from an EMBL/GenBank/DDBJ whole genome shotgun (WGS) entry which is preliminary data.</text>
</comment>
<dbReference type="RefSeq" id="WP_002306425.1">
    <property type="nucleotide sequence ID" value="NZ_CAACXR010000001.1"/>
</dbReference>
<name>A0A132P9F5_ENTFC</name>
<feature type="domain" description="N-acetyltransferase" evidence="6">
    <location>
        <begin position="3"/>
        <end position="149"/>
    </location>
</feature>
<dbReference type="GO" id="GO:0005840">
    <property type="term" value="C:ribosome"/>
    <property type="evidence" value="ECO:0007669"/>
    <property type="project" value="UniProtKB-KW"/>
</dbReference>
<comment type="similarity">
    <text evidence="1 5">Belongs to the acetyltransferase family. RimI subfamily.</text>
</comment>
<keyword evidence="8" id="KW-0689">Ribosomal protein</keyword>
<keyword evidence="3 7" id="KW-0808">Transferase</keyword>
<dbReference type="InterPro" id="IPR006464">
    <property type="entry name" value="AcTrfase_RimI/Ard1"/>
</dbReference>
<evidence type="ECO:0000259" key="6">
    <source>
        <dbReference type="PROSITE" id="PS51186"/>
    </source>
</evidence>
<keyword evidence="4 8" id="KW-0012">Acyltransferase</keyword>
<dbReference type="EMBL" id="LRHK01000001">
    <property type="protein sequence ID" value="KWX18944.1"/>
    <property type="molecule type" value="Genomic_DNA"/>
</dbReference>
<dbReference type="Proteomes" id="UP000070452">
    <property type="component" value="Unassembled WGS sequence"/>
</dbReference>
<comment type="subcellular location">
    <subcellularLocation>
        <location evidence="5">Cytoplasm</location>
    </subcellularLocation>
</comment>
<dbReference type="AlphaFoldDB" id="A0A132P9F5"/>
<dbReference type="InterPro" id="IPR000182">
    <property type="entry name" value="GNAT_dom"/>
</dbReference>
<evidence type="ECO:0000313" key="10">
    <source>
        <dbReference type="EMBL" id="RBS35209.1"/>
    </source>
</evidence>
<evidence type="ECO:0000256" key="3">
    <source>
        <dbReference type="ARBA" id="ARBA00022679"/>
    </source>
</evidence>
<evidence type="ECO:0000256" key="5">
    <source>
        <dbReference type="RuleBase" id="RU363094"/>
    </source>
</evidence>
<dbReference type="NCBIfam" id="TIGR01575">
    <property type="entry name" value="rimI"/>
    <property type="match status" value="1"/>
</dbReference>
<dbReference type="SUPFAM" id="SSF55729">
    <property type="entry name" value="Acyl-CoA N-acyltransferases (Nat)"/>
    <property type="match status" value="1"/>
</dbReference>
<evidence type="ECO:0000313" key="11">
    <source>
        <dbReference type="Proteomes" id="UP000070452"/>
    </source>
</evidence>
<dbReference type="InterPro" id="IPR016181">
    <property type="entry name" value="Acyl_CoA_acyltransferase"/>
</dbReference>
<dbReference type="Gene3D" id="3.40.630.30">
    <property type="match status" value="1"/>
</dbReference>
<dbReference type="EMBL" id="NGLB01000001">
    <property type="protein sequence ID" value="OTN99591.1"/>
    <property type="molecule type" value="Genomic_DNA"/>
</dbReference>
<proteinExistence type="inferred from homology"/>
<accession>A0A132P9F5</accession>
<evidence type="ECO:0000313" key="8">
    <source>
        <dbReference type="EMBL" id="MDC4248375.1"/>
    </source>
</evidence>
<dbReference type="PANTHER" id="PTHR43420:SF44">
    <property type="entry name" value="ACETYLTRANSFERASE YPEA"/>
    <property type="match status" value="1"/>
</dbReference>
<evidence type="ECO:0000313" key="7">
    <source>
        <dbReference type="EMBL" id="KWX18944.1"/>
    </source>
</evidence>
<keyword evidence="8" id="KW-0687">Ribonucleoprotein</keyword>
<dbReference type="GO" id="GO:0008999">
    <property type="term" value="F:protein-N-terminal-alanine acetyltransferase activity"/>
    <property type="evidence" value="ECO:0007669"/>
    <property type="project" value="UniProtKB-EC"/>
</dbReference>
<comment type="function">
    <text evidence="5">Acetylates the N-terminal alanine of ribosomal protein bS18.</text>
</comment>
<reference evidence="7 11" key="2">
    <citation type="submission" date="2016-01" db="EMBL/GenBank/DDBJ databases">
        <title>Molecular Mechanisms for transfer of large genomic segments between Enterococcus faecium strains.</title>
        <authorList>
            <person name="Garcia-Solache M.A."/>
            <person name="Lebreton F."/>
            <person name="Mclaughlin R.E."/>
            <person name="Whiteaker J.D."/>
            <person name="Gilmore M.S."/>
            <person name="Rice L.B."/>
        </authorList>
    </citation>
    <scope>NUCLEOTIDE SEQUENCE [LARGE SCALE GENOMIC DNA]</scope>
    <source>
        <strain evidence="7 11">D344RRF x C68</strain>
    </source>
</reference>
<dbReference type="PROSITE" id="PS51186">
    <property type="entry name" value="GNAT"/>
    <property type="match status" value="1"/>
</dbReference>
<dbReference type="Proteomes" id="UP000194737">
    <property type="component" value="Unassembled WGS sequence"/>
</dbReference>
<evidence type="ECO:0000313" key="13">
    <source>
        <dbReference type="Proteomes" id="UP000253144"/>
    </source>
</evidence>
<comment type="catalytic activity">
    <reaction evidence="5">
        <text>N-terminal L-alanyl-[ribosomal protein bS18] + acetyl-CoA = N-terminal N(alpha)-acetyl-L-alanyl-[ribosomal protein bS18] + CoA + H(+)</text>
        <dbReference type="Rhea" id="RHEA:43756"/>
        <dbReference type="Rhea" id="RHEA-COMP:10676"/>
        <dbReference type="Rhea" id="RHEA-COMP:10677"/>
        <dbReference type="ChEBI" id="CHEBI:15378"/>
        <dbReference type="ChEBI" id="CHEBI:57287"/>
        <dbReference type="ChEBI" id="CHEBI:57288"/>
        <dbReference type="ChEBI" id="CHEBI:64718"/>
        <dbReference type="ChEBI" id="CHEBI:83683"/>
        <dbReference type="EC" id="2.3.1.266"/>
    </reaction>
</comment>
<evidence type="ECO:0000313" key="12">
    <source>
        <dbReference type="Proteomes" id="UP000194737"/>
    </source>
</evidence>
<dbReference type="Pfam" id="PF00583">
    <property type="entry name" value="Acetyltransf_1"/>
    <property type="match status" value="1"/>
</dbReference>
<gene>
    <name evidence="8" type="primary">rimI</name>
    <name evidence="9" type="ORF">A5804_001082</name>
    <name evidence="7" type="ORF">AWT83_10870</name>
    <name evidence="10" type="ORF">EB12_00638</name>
    <name evidence="8" type="ORF">M3X98_09950</name>
</gene>
<organism evidence="7 11">
    <name type="scientific">Enterococcus faecium</name>
    <name type="common">Streptococcus faecium</name>
    <dbReference type="NCBI Taxonomy" id="1352"/>
    <lineage>
        <taxon>Bacteria</taxon>
        <taxon>Bacillati</taxon>
        <taxon>Bacillota</taxon>
        <taxon>Bacilli</taxon>
        <taxon>Lactobacillales</taxon>
        <taxon>Enterococcaceae</taxon>
        <taxon>Enterococcus</taxon>
    </lineage>
</organism>
<sequence>MICRKKDFDEAYLAECVWVISENAYPHGSPWTKMQFLADIQQPHSDYLLLVEDNQICGFIGYSKVIDEVEITNIAVAVSEQGKGHARHLLQLLITEQIKDSLHVFLEVRLSNEAARKLYESEKFRILGKRKSYYRNPTEDAIIMSRKLKTETMK</sequence>
<reference evidence="8" key="4">
    <citation type="submission" date="2022-05" db="EMBL/GenBank/DDBJ databases">
        <title>Draft genome sequences of Clostridium perfringens strains isolated from Peru.</title>
        <authorList>
            <person name="Hurtado R."/>
            <person name="Lima L."/>
            <person name="Sousa T."/>
            <person name="Jaiswal A.K."/>
            <person name="Tiwari S."/>
            <person name="Maturrano L."/>
            <person name="Brenig B."/>
            <person name="Azevedo V."/>
        </authorList>
    </citation>
    <scope>NUCLEOTIDE SEQUENCE</scope>
    <source>
        <strain evidence="8">CP4</strain>
    </source>
</reference>
<dbReference type="Proteomes" id="UP001141166">
    <property type="component" value="Unassembled WGS sequence"/>
</dbReference>
<evidence type="ECO:0000256" key="1">
    <source>
        <dbReference type="ARBA" id="ARBA00005395"/>
    </source>
</evidence>
<dbReference type="GO" id="GO:0005737">
    <property type="term" value="C:cytoplasm"/>
    <property type="evidence" value="ECO:0007669"/>
    <property type="project" value="UniProtKB-SubCell"/>
</dbReference>
<keyword evidence="2 5" id="KW-0963">Cytoplasm</keyword>
<reference evidence="9 12" key="3">
    <citation type="submission" date="2017-05" db="EMBL/GenBank/DDBJ databases">
        <title>The Genome Sequence of Enterococcus faecium 6F2_DIV0138.</title>
        <authorList>
            <consortium name="The Broad Institute Genomics Platform"/>
            <consortium name="The Broad Institute Genomic Center for Infectious Diseases"/>
            <person name="Earl A."/>
            <person name="Manson A."/>
            <person name="Schwartman J."/>
            <person name="Gilmore M."/>
            <person name="Abouelleil A."/>
            <person name="Cao P."/>
            <person name="Chapman S."/>
            <person name="Cusick C."/>
            <person name="Shea T."/>
            <person name="Young S."/>
            <person name="Neafsey D."/>
            <person name="Nusbaum C."/>
            <person name="Birren B."/>
        </authorList>
    </citation>
    <scope>NUCLEOTIDE SEQUENCE [LARGE SCALE GENOMIC DNA]</scope>
    <source>
        <strain evidence="9 12">6F2_DIV0138</strain>
    </source>
</reference>
<dbReference type="EC" id="2.3.1.266" evidence="5"/>
<evidence type="ECO:0000256" key="4">
    <source>
        <dbReference type="ARBA" id="ARBA00023315"/>
    </source>
</evidence>
<dbReference type="Proteomes" id="UP000253144">
    <property type="component" value="Unassembled WGS sequence"/>
</dbReference>
<evidence type="ECO:0000313" key="9">
    <source>
        <dbReference type="EMBL" id="OTN99591.1"/>
    </source>
</evidence>
<dbReference type="PANTHER" id="PTHR43420">
    <property type="entry name" value="ACETYLTRANSFERASE"/>
    <property type="match status" value="1"/>
</dbReference>
<dbReference type="InterPro" id="IPR050680">
    <property type="entry name" value="YpeA/RimI_acetyltransf"/>
</dbReference>
<protein>
    <recommendedName>
        <fullName evidence="5">[Ribosomal protein bS18]-alanine N-acetyltransferase</fullName>
        <ecNumber evidence="5">2.3.1.266</ecNumber>
    </recommendedName>
</protein>
<dbReference type="CDD" id="cd04301">
    <property type="entry name" value="NAT_SF"/>
    <property type="match status" value="1"/>
</dbReference>
<dbReference type="EMBL" id="LEQJ01000002">
    <property type="protein sequence ID" value="RBS35209.1"/>
    <property type="molecule type" value="Genomic_DNA"/>
</dbReference>